<dbReference type="RefSeq" id="XP_002777030.1">
    <property type="nucleotide sequence ID" value="XM_002776984.1"/>
</dbReference>
<dbReference type="GeneID" id="9064663"/>
<evidence type="ECO:0000313" key="1">
    <source>
        <dbReference type="EMBL" id="EER08846.1"/>
    </source>
</evidence>
<reference evidence="1 2" key="1">
    <citation type="submission" date="2008-07" db="EMBL/GenBank/DDBJ databases">
        <authorList>
            <person name="El-Sayed N."/>
            <person name="Caler E."/>
            <person name="Inman J."/>
            <person name="Amedeo P."/>
            <person name="Hass B."/>
            <person name="Wortman J."/>
        </authorList>
    </citation>
    <scope>NUCLEOTIDE SEQUENCE [LARGE SCALE GENOMIC DNA]</scope>
    <source>
        <strain evidence="2">ATCC 50983 / TXsc</strain>
    </source>
</reference>
<keyword evidence="2" id="KW-1185">Reference proteome</keyword>
<organism evidence="2">
    <name type="scientific">Perkinsus marinus (strain ATCC 50983 / TXsc)</name>
    <dbReference type="NCBI Taxonomy" id="423536"/>
    <lineage>
        <taxon>Eukaryota</taxon>
        <taxon>Sar</taxon>
        <taxon>Alveolata</taxon>
        <taxon>Perkinsozoa</taxon>
        <taxon>Perkinsea</taxon>
        <taxon>Perkinsida</taxon>
        <taxon>Perkinsidae</taxon>
        <taxon>Perkinsus</taxon>
    </lineage>
</organism>
<dbReference type="Proteomes" id="UP000007800">
    <property type="component" value="Unassembled WGS sequence"/>
</dbReference>
<protein>
    <submittedName>
        <fullName evidence="1">Uncharacterized protein</fullName>
    </submittedName>
</protein>
<sequence>MLPAKAKIIPELSADLDYSLFCCDNDDACSSGDESDPIRIQESSWIEEAEALAGQEIGVDLSSFILEGN</sequence>
<evidence type="ECO:0000313" key="2">
    <source>
        <dbReference type="Proteomes" id="UP000007800"/>
    </source>
</evidence>
<dbReference type="InParanoid" id="C5L351"/>
<proteinExistence type="predicted"/>
<gene>
    <name evidence="1" type="ORF">Pmar_PMAR023985</name>
</gene>
<dbReference type="EMBL" id="GG678682">
    <property type="protein sequence ID" value="EER08846.1"/>
    <property type="molecule type" value="Genomic_DNA"/>
</dbReference>
<name>C5L351_PERM5</name>
<accession>C5L351</accession>
<dbReference type="AlphaFoldDB" id="C5L351"/>